<proteinExistence type="predicted"/>
<dbReference type="EMBL" id="VDUW01000010">
    <property type="protein sequence ID" value="TXL61766.1"/>
    <property type="molecule type" value="Genomic_DNA"/>
</dbReference>
<feature type="transmembrane region" description="Helical" evidence="1">
    <location>
        <begin position="6"/>
        <end position="28"/>
    </location>
</feature>
<dbReference type="Proteomes" id="UP000321574">
    <property type="component" value="Unassembled WGS sequence"/>
</dbReference>
<reference evidence="2 3" key="1">
    <citation type="submission" date="2019-06" db="EMBL/GenBank/DDBJ databases">
        <title>Cerasibacillus sp. nov., isolated from maize field.</title>
        <authorList>
            <person name="Lin S.-Y."/>
            <person name="Tsai C.-F."/>
            <person name="Young C.-C."/>
        </authorList>
    </citation>
    <scope>NUCLEOTIDE SEQUENCE [LARGE SCALE GENOMIC DNA]</scope>
    <source>
        <strain evidence="2 3">CC-CFT480</strain>
    </source>
</reference>
<sequence>MLALWSIPLPLQILLAVLVFAVLIYILIRFRADKHPSPDSLQLLEERMENGEISFKDYLQAKRSRGK</sequence>
<protein>
    <recommendedName>
        <fullName evidence="4">SHOCT domain-containing protein</fullName>
    </recommendedName>
</protein>
<keyword evidence="1" id="KW-0472">Membrane</keyword>
<name>A0A5C8NKX1_9BACI</name>
<keyword evidence="1" id="KW-0812">Transmembrane</keyword>
<keyword evidence="3" id="KW-1185">Reference proteome</keyword>
<evidence type="ECO:0000313" key="2">
    <source>
        <dbReference type="EMBL" id="TXL61766.1"/>
    </source>
</evidence>
<keyword evidence="1" id="KW-1133">Transmembrane helix</keyword>
<dbReference type="OrthoDB" id="5461404at2"/>
<dbReference type="AlphaFoldDB" id="A0A5C8NKX1"/>
<evidence type="ECO:0000313" key="3">
    <source>
        <dbReference type="Proteomes" id="UP000321574"/>
    </source>
</evidence>
<comment type="caution">
    <text evidence="2">The sequence shown here is derived from an EMBL/GenBank/DDBJ whole genome shotgun (WGS) entry which is preliminary data.</text>
</comment>
<dbReference type="RefSeq" id="WP_147668888.1">
    <property type="nucleotide sequence ID" value="NZ_VDUW01000010.1"/>
</dbReference>
<gene>
    <name evidence="2" type="ORF">FHP05_12865</name>
</gene>
<organism evidence="2 3">
    <name type="scientific">Cerasibacillus terrae</name>
    <dbReference type="NCBI Taxonomy" id="2498845"/>
    <lineage>
        <taxon>Bacteria</taxon>
        <taxon>Bacillati</taxon>
        <taxon>Bacillota</taxon>
        <taxon>Bacilli</taxon>
        <taxon>Bacillales</taxon>
        <taxon>Bacillaceae</taxon>
        <taxon>Cerasibacillus</taxon>
    </lineage>
</organism>
<accession>A0A5C8NKX1</accession>
<evidence type="ECO:0000256" key="1">
    <source>
        <dbReference type="SAM" id="Phobius"/>
    </source>
</evidence>
<evidence type="ECO:0008006" key="4">
    <source>
        <dbReference type="Google" id="ProtNLM"/>
    </source>
</evidence>